<reference evidence="1 2" key="1">
    <citation type="journal article" date="2023" name="Hortic Res">
        <title>Pangenome of water caltrop reveals structural variations and asymmetric subgenome divergence after allopolyploidization.</title>
        <authorList>
            <person name="Zhang X."/>
            <person name="Chen Y."/>
            <person name="Wang L."/>
            <person name="Yuan Y."/>
            <person name="Fang M."/>
            <person name="Shi L."/>
            <person name="Lu R."/>
            <person name="Comes H.P."/>
            <person name="Ma Y."/>
            <person name="Chen Y."/>
            <person name="Huang G."/>
            <person name="Zhou Y."/>
            <person name="Zheng Z."/>
            <person name="Qiu Y."/>
        </authorList>
    </citation>
    <scope>NUCLEOTIDE SEQUENCE [LARGE SCALE GENOMIC DNA]</scope>
    <source>
        <strain evidence="1">F231</strain>
    </source>
</reference>
<protein>
    <submittedName>
        <fullName evidence="1">Uncharacterized protein</fullName>
    </submittedName>
</protein>
<dbReference type="Proteomes" id="UP001346149">
    <property type="component" value="Unassembled WGS sequence"/>
</dbReference>
<dbReference type="AlphaFoldDB" id="A0AAN7N2E3"/>
<dbReference type="EMBL" id="JAXQNO010000002">
    <property type="protein sequence ID" value="KAK4802748.1"/>
    <property type="molecule type" value="Genomic_DNA"/>
</dbReference>
<organism evidence="1 2">
    <name type="scientific">Trapa natans</name>
    <name type="common">Water chestnut</name>
    <dbReference type="NCBI Taxonomy" id="22666"/>
    <lineage>
        <taxon>Eukaryota</taxon>
        <taxon>Viridiplantae</taxon>
        <taxon>Streptophyta</taxon>
        <taxon>Embryophyta</taxon>
        <taxon>Tracheophyta</taxon>
        <taxon>Spermatophyta</taxon>
        <taxon>Magnoliopsida</taxon>
        <taxon>eudicotyledons</taxon>
        <taxon>Gunneridae</taxon>
        <taxon>Pentapetalae</taxon>
        <taxon>rosids</taxon>
        <taxon>malvids</taxon>
        <taxon>Myrtales</taxon>
        <taxon>Lythraceae</taxon>
        <taxon>Trapa</taxon>
    </lineage>
</organism>
<dbReference type="PANTHER" id="PTHR33168">
    <property type="entry name" value="STRESS INDUCED PROTEIN-RELATED"/>
    <property type="match status" value="1"/>
</dbReference>
<proteinExistence type="predicted"/>
<sequence length="130" mass="15107">MTAAMSQCESSSLPLKLRPRSTICHFCCFSAVEDADDYGDMHDRPTTFRRCRWMLASHLPEMRDRCLRLISRSQRKGGNSQAEFNYDPLSYTLNFEDEWSRKEDEQFPLHNFLARMPATPERPAPVKCAV</sequence>
<evidence type="ECO:0000313" key="1">
    <source>
        <dbReference type="EMBL" id="KAK4802748.1"/>
    </source>
</evidence>
<keyword evidence="2" id="KW-1185">Reference proteome</keyword>
<comment type="caution">
    <text evidence="1">The sequence shown here is derived from an EMBL/GenBank/DDBJ whole genome shotgun (WGS) entry which is preliminary data.</text>
</comment>
<gene>
    <name evidence="1" type="ORF">SAY86_000951</name>
</gene>
<evidence type="ECO:0000313" key="2">
    <source>
        <dbReference type="Proteomes" id="UP001346149"/>
    </source>
</evidence>
<name>A0AAN7N2E3_TRANT</name>
<accession>A0AAN7N2E3</accession>